<name>A0A9P8UPM2_9PEZI</name>
<dbReference type="AlphaFoldDB" id="A0A9P8UPM2"/>
<evidence type="ECO:0000256" key="1">
    <source>
        <dbReference type="SAM" id="SignalP"/>
    </source>
</evidence>
<protein>
    <submittedName>
        <fullName evidence="2">Uncharacterized protein</fullName>
    </submittedName>
</protein>
<evidence type="ECO:0000313" key="2">
    <source>
        <dbReference type="EMBL" id="KAH6655917.1"/>
    </source>
</evidence>
<dbReference type="EMBL" id="JAGPXC010000003">
    <property type="protein sequence ID" value="KAH6655917.1"/>
    <property type="molecule type" value="Genomic_DNA"/>
</dbReference>
<organism evidence="2 3">
    <name type="scientific">Truncatella angustata</name>
    <dbReference type="NCBI Taxonomy" id="152316"/>
    <lineage>
        <taxon>Eukaryota</taxon>
        <taxon>Fungi</taxon>
        <taxon>Dikarya</taxon>
        <taxon>Ascomycota</taxon>
        <taxon>Pezizomycotina</taxon>
        <taxon>Sordariomycetes</taxon>
        <taxon>Xylariomycetidae</taxon>
        <taxon>Amphisphaeriales</taxon>
        <taxon>Sporocadaceae</taxon>
        <taxon>Truncatella</taxon>
    </lineage>
</organism>
<proteinExistence type="predicted"/>
<keyword evidence="3" id="KW-1185">Reference proteome</keyword>
<dbReference type="OrthoDB" id="3944545at2759"/>
<dbReference type="RefSeq" id="XP_045960182.1">
    <property type="nucleotide sequence ID" value="XM_046109142.1"/>
</dbReference>
<feature type="chain" id="PRO_5040458782" evidence="1">
    <location>
        <begin position="24"/>
        <end position="289"/>
    </location>
</feature>
<sequence length="289" mass="33038">MFCLIILPFVTVMAINDFETVDANILDMAMAALASEPGGRAVVPSYEAILSAHQSIHLTRDAKRLYWTLSGPLSTAIWVMEETFYHPDFPLEPYYCPATSEMGAASWSPVSQSPLTDPKISSVTVRVDHLENWEDQWYDVHREHTEPDWDHNENDMFRWGHLLDYDPDEDEDGPEHLLKCCGEERPRKKSTSLLVEAKGGFVTIHDYVSAVHPWLMGLRNDILQAAGDVLDSVPLPPNTKLMVNYPGPDSLAVAEEKQWFQARKRTLSHYYIMARMSLAEQMKWRSRNM</sequence>
<dbReference type="GeneID" id="70138033"/>
<accession>A0A9P8UPM2</accession>
<evidence type="ECO:0000313" key="3">
    <source>
        <dbReference type="Proteomes" id="UP000758603"/>
    </source>
</evidence>
<dbReference type="Proteomes" id="UP000758603">
    <property type="component" value="Unassembled WGS sequence"/>
</dbReference>
<comment type="caution">
    <text evidence="2">The sequence shown here is derived from an EMBL/GenBank/DDBJ whole genome shotgun (WGS) entry which is preliminary data.</text>
</comment>
<gene>
    <name evidence="2" type="ORF">BKA67DRAFT_690636</name>
</gene>
<keyword evidence="1" id="KW-0732">Signal</keyword>
<feature type="signal peptide" evidence="1">
    <location>
        <begin position="1"/>
        <end position="23"/>
    </location>
</feature>
<reference evidence="2" key="1">
    <citation type="journal article" date="2021" name="Nat. Commun.">
        <title>Genetic determinants of endophytism in the Arabidopsis root mycobiome.</title>
        <authorList>
            <person name="Mesny F."/>
            <person name="Miyauchi S."/>
            <person name="Thiergart T."/>
            <person name="Pickel B."/>
            <person name="Atanasova L."/>
            <person name="Karlsson M."/>
            <person name="Huettel B."/>
            <person name="Barry K.W."/>
            <person name="Haridas S."/>
            <person name="Chen C."/>
            <person name="Bauer D."/>
            <person name="Andreopoulos W."/>
            <person name="Pangilinan J."/>
            <person name="LaButti K."/>
            <person name="Riley R."/>
            <person name="Lipzen A."/>
            <person name="Clum A."/>
            <person name="Drula E."/>
            <person name="Henrissat B."/>
            <person name="Kohler A."/>
            <person name="Grigoriev I.V."/>
            <person name="Martin F.M."/>
            <person name="Hacquard S."/>
        </authorList>
    </citation>
    <scope>NUCLEOTIDE SEQUENCE</scope>
    <source>
        <strain evidence="2">MPI-SDFR-AT-0073</strain>
    </source>
</reference>